<dbReference type="SUPFAM" id="SSF69618">
    <property type="entry name" value="HemD-like"/>
    <property type="match status" value="1"/>
</dbReference>
<organism evidence="11 12">
    <name type="scientific">Alteromonas salexigens</name>
    <dbReference type="NCBI Taxonomy" id="2982530"/>
    <lineage>
        <taxon>Bacteria</taxon>
        <taxon>Pseudomonadati</taxon>
        <taxon>Pseudomonadota</taxon>
        <taxon>Gammaproteobacteria</taxon>
        <taxon>Alteromonadales</taxon>
        <taxon>Alteromonadaceae</taxon>
        <taxon>Alteromonas/Salinimonas group</taxon>
        <taxon>Alteromonas</taxon>
    </lineage>
</organism>
<feature type="domain" description="Tetrapyrrole biosynthesis uroporphyrinogen III synthase" evidence="10">
    <location>
        <begin position="13"/>
        <end position="230"/>
    </location>
</feature>
<comment type="function">
    <text evidence="6 9">Catalyzes cyclization of the linear tetrapyrrole, hydroxymethylbilane, to the macrocyclic uroporphyrinogen III.</text>
</comment>
<accession>A0ABT2VN78</accession>
<evidence type="ECO:0000313" key="11">
    <source>
        <dbReference type="EMBL" id="MCU7554767.1"/>
    </source>
</evidence>
<dbReference type="Gene3D" id="3.40.50.10090">
    <property type="match status" value="2"/>
</dbReference>
<evidence type="ECO:0000256" key="4">
    <source>
        <dbReference type="ARBA" id="ARBA00023239"/>
    </source>
</evidence>
<evidence type="ECO:0000313" key="12">
    <source>
        <dbReference type="Proteomes" id="UP001209257"/>
    </source>
</evidence>
<comment type="pathway">
    <text evidence="1 9">Porphyrin-containing compound metabolism; protoporphyrin-IX biosynthesis; coproporphyrinogen-III from 5-aminolevulinate: step 3/4.</text>
</comment>
<gene>
    <name evidence="11" type="ORF">OCL06_09160</name>
</gene>
<dbReference type="Proteomes" id="UP001209257">
    <property type="component" value="Unassembled WGS sequence"/>
</dbReference>
<keyword evidence="4 9" id="KW-0456">Lyase</keyword>
<evidence type="ECO:0000256" key="7">
    <source>
        <dbReference type="ARBA" id="ARBA00040167"/>
    </source>
</evidence>
<evidence type="ECO:0000256" key="3">
    <source>
        <dbReference type="ARBA" id="ARBA00013109"/>
    </source>
</evidence>
<evidence type="ECO:0000256" key="5">
    <source>
        <dbReference type="ARBA" id="ARBA00023244"/>
    </source>
</evidence>
<evidence type="ECO:0000256" key="1">
    <source>
        <dbReference type="ARBA" id="ARBA00004772"/>
    </source>
</evidence>
<evidence type="ECO:0000256" key="8">
    <source>
        <dbReference type="ARBA" id="ARBA00048617"/>
    </source>
</evidence>
<keyword evidence="12" id="KW-1185">Reference proteome</keyword>
<dbReference type="InterPro" id="IPR003754">
    <property type="entry name" value="4pyrrol_synth_uPrphyn_synth"/>
</dbReference>
<dbReference type="PANTHER" id="PTHR38042">
    <property type="entry name" value="UROPORPHYRINOGEN-III SYNTHASE, CHLOROPLASTIC"/>
    <property type="match status" value="1"/>
</dbReference>
<dbReference type="PANTHER" id="PTHR38042:SF1">
    <property type="entry name" value="UROPORPHYRINOGEN-III SYNTHASE, CHLOROPLASTIC"/>
    <property type="match status" value="1"/>
</dbReference>
<evidence type="ECO:0000256" key="2">
    <source>
        <dbReference type="ARBA" id="ARBA00008133"/>
    </source>
</evidence>
<dbReference type="EMBL" id="JAOTJC010000007">
    <property type="protein sequence ID" value="MCU7554767.1"/>
    <property type="molecule type" value="Genomic_DNA"/>
</dbReference>
<protein>
    <recommendedName>
        <fullName evidence="7 9">Uroporphyrinogen-III synthase</fullName>
        <ecNumber evidence="3 9">4.2.1.75</ecNumber>
    </recommendedName>
</protein>
<proteinExistence type="inferred from homology"/>
<keyword evidence="5 9" id="KW-0627">Porphyrin biosynthesis</keyword>
<name>A0ABT2VN78_9ALTE</name>
<dbReference type="RefSeq" id="WP_262993704.1">
    <property type="nucleotide sequence ID" value="NZ_JAOTJC010000007.1"/>
</dbReference>
<comment type="catalytic activity">
    <reaction evidence="8 9">
        <text>hydroxymethylbilane = uroporphyrinogen III + H2O</text>
        <dbReference type="Rhea" id="RHEA:18965"/>
        <dbReference type="ChEBI" id="CHEBI:15377"/>
        <dbReference type="ChEBI" id="CHEBI:57308"/>
        <dbReference type="ChEBI" id="CHEBI:57845"/>
        <dbReference type="EC" id="4.2.1.75"/>
    </reaction>
</comment>
<evidence type="ECO:0000256" key="9">
    <source>
        <dbReference type="RuleBase" id="RU366031"/>
    </source>
</evidence>
<dbReference type="Pfam" id="PF02602">
    <property type="entry name" value="HEM4"/>
    <property type="match status" value="1"/>
</dbReference>
<sequence length="238" mass="25599">MYLITRPRPKLNATATAFTEAGLTAAVIATSDIDYCQPDIDALRQRLQAEPPQTPLVVTSVFAAQVLLDLPAQYIAKRHIVAVGDATARALAQCNTVIVIPQPQTSEGVLALPALSAAQCRSVVIIKGEGGRTAIADTLISRGIAVAAYCVYRRVRLAEPIQSNHWQWSHVKGIIATSEEMASQLWQQAPQAQAAALPWLTVSERVACAIRALGVKDVAVSAGASDHALIKWVKEFWE</sequence>
<comment type="similarity">
    <text evidence="2 9">Belongs to the uroporphyrinogen-III synthase family.</text>
</comment>
<dbReference type="CDD" id="cd06578">
    <property type="entry name" value="HemD"/>
    <property type="match status" value="1"/>
</dbReference>
<dbReference type="EC" id="4.2.1.75" evidence="3 9"/>
<dbReference type="InterPro" id="IPR036108">
    <property type="entry name" value="4pyrrol_syn_uPrphyn_synt_sf"/>
</dbReference>
<comment type="caution">
    <text evidence="11">The sequence shown here is derived from an EMBL/GenBank/DDBJ whole genome shotgun (WGS) entry which is preliminary data.</text>
</comment>
<reference evidence="12" key="1">
    <citation type="submission" date="2023-07" db="EMBL/GenBank/DDBJ databases">
        <title>Study on multiphase classification of strain Alteromonas salexigens isolated from the Yellow Sea.</title>
        <authorList>
            <person name="Sun L."/>
        </authorList>
    </citation>
    <scope>NUCLEOTIDE SEQUENCE [LARGE SCALE GENOMIC DNA]</scope>
    <source>
        <strain evidence="12">ASW11-19</strain>
    </source>
</reference>
<evidence type="ECO:0000256" key="6">
    <source>
        <dbReference type="ARBA" id="ARBA00037589"/>
    </source>
</evidence>
<evidence type="ECO:0000259" key="10">
    <source>
        <dbReference type="Pfam" id="PF02602"/>
    </source>
</evidence>
<dbReference type="InterPro" id="IPR039793">
    <property type="entry name" value="UROS/Hem4"/>
</dbReference>